<protein>
    <recommendedName>
        <fullName evidence="12">Thiol reductant ABC exporter subunit CydC</fullName>
    </recommendedName>
</protein>
<dbReference type="NCBIfam" id="TIGR02868">
    <property type="entry name" value="CydC"/>
    <property type="match status" value="1"/>
</dbReference>
<dbReference type="InterPro" id="IPR017871">
    <property type="entry name" value="ABC_transporter-like_CS"/>
</dbReference>
<keyword evidence="2 7" id="KW-0812">Transmembrane</keyword>
<evidence type="ECO:0000256" key="7">
    <source>
        <dbReference type="SAM" id="Phobius"/>
    </source>
</evidence>
<feature type="domain" description="ABC transmembrane type-1" evidence="9">
    <location>
        <begin position="43"/>
        <end position="285"/>
    </location>
</feature>
<evidence type="ECO:0000313" key="11">
    <source>
        <dbReference type="Proteomes" id="UP001501803"/>
    </source>
</evidence>
<dbReference type="PROSITE" id="PS50893">
    <property type="entry name" value="ABC_TRANSPORTER_2"/>
    <property type="match status" value="1"/>
</dbReference>
<dbReference type="SUPFAM" id="SSF52540">
    <property type="entry name" value="P-loop containing nucleoside triphosphate hydrolases"/>
    <property type="match status" value="1"/>
</dbReference>
<keyword evidence="11" id="KW-1185">Reference proteome</keyword>
<feature type="transmembrane region" description="Helical" evidence="7">
    <location>
        <begin position="71"/>
        <end position="89"/>
    </location>
</feature>
<evidence type="ECO:0000256" key="3">
    <source>
        <dbReference type="ARBA" id="ARBA00022741"/>
    </source>
</evidence>
<dbReference type="InterPro" id="IPR011527">
    <property type="entry name" value="ABC1_TM_dom"/>
</dbReference>
<keyword evidence="6 7" id="KW-0472">Membrane</keyword>
<keyword evidence="3" id="KW-0547">Nucleotide-binding</keyword>
<dbReference type="PANTHER" id="PTHR24221">
    <property type="entry name" value="ATP-BINDING CASSETTE SUB-FAMILY B"/>
    <property type="match status" value="1"/>
</dbReference>
<comment type="subcellular location">
    <subcellularLocation>
        <location evidence="1">Cell membrane</location>
        <topology evidence="1">Multi-pass membrane protein</topology>
    </subcellularLocation>
</comment>
<dbReference type="RefSeq" id="WP_345062010.1">
    <property type="nucleotide sequence ID" value="NZ_BAABCN010000002.1"/>
</dbReference>
<reference evidence="11" key="1">
    <citation type="journal article" date="2019" name="Int. J. Syst. Evol. Microbiol.">
        <title>The Global Catalogue of Microorganisms (GCM) 10K type strain sequencing project: providing services to taxonomists for standard genome sequencing and annotation.</title>
        <authorList>
            <consortium name="The Broad Institute Genomics Platform"/>
            <consortium name="The Broad Institute Genome Sequencing Center for Infectious Disease"/>
            <person name="Wu L."/>
            <person name="Ma J."/>
        </authorList>
    </citation>
    <scope>NUCLEOTIDE SEQUENCE [LARGE SCALE GENOMIC DNA]</scope>
    <source>
        <strain evidence="11">JCM 17021</strain>
    </source>
</reference>
<dbReference type="SMART" id="SM00382">
    <property type="entry name" value="AAA"/>
    <property type="match status" value="1"/>
</dbReference>
<dbReference type="Gene3D" id="1.20.1560.10">
    <property type="entry name" value="ABC transporter type 1, transmembrane domain"/>
    <property type="match status" value="1"/>
</dbReference>
<keyword evidence="4" id="KW-0067">ATP-binding</keyword>
<evidence type="ECO:0000313" key="10">
    <source>
        <dbReference type="EMBL" id="GAA3864441.1"/>
    </source>
</evidence>
<sequence>MSETTMTAASASAHAANASAARKAETRSILRLAQPRPRSFVPGLLAGVAGALMAVALLACSAWLITRAAEQPPIMFLSMAVVGVRAFALGRSAFRYLERVVSHDGAFRQLAALRLGVFRRLLPLAPAGLSGAGRGDLLTRLVRDVDDLQDLPLRVVQPLLTSLLVAVLSVVGVWLILPAAAIALAVCLVLGGLLGTALSGAVAASSERAIAPLRGKLSNDVLEVVENLDVLRSFDALDTRLAGIADLDAQLRRATLRRALGSGLQASITSLVAGAATLAALVLGIPALDLPGAGAMLGALNGPALAVIVLVPMAVFEVFAAIPAALGVWRQVRASAERVAGVAPAEVPVEIPVDVVGDADAGEQSDAQIDALTAQADALRVLGPVLEVADLSVRWPGQSAPAVSGVSFRLQPGDRMLVAGPSGAGKTSIAHALVRFLDYSGSYRIDGIEARELPQHEVRRVVGLCEQRPWLFDESIRQNLLFARETATDDDLLAVLDRVGLAGWTAERGGLDARVGQRGALVSGGQAQRIAVARAVLADFPVLILDEPTANVDVQQADRLVRDILQAAGDERAVLLISHTPVPAELITARLDLA</sequence>
<comment type="caution">
    <text evidence="10">The sequence shown here is derived from an EMBL/GenBank/DDBJ whole genome shotgun (WGS) entry which is preliminary data.</text>
</comment>
<dbReference type="PROSITE" id="PS50929">
    <property type="entry name" value="ABC_TM1F"/>
    <property type="match status" value="1"/>
</dbReference>
<dbReference type="InterPro" id="IPR003593">
    <property type="entry name" value="AAA+_ATPase"/>
</dbReference>
<keyword evidence="5 7" id="KW-1133">Transmembrane helix</keyword>
<dbReference type="CDD" id="cd03228">
    <property type="entry name" value="ABCC_MRP_Like"/>
    <property type="match status" value="1"/>
</dbReference>
<name>A0ABP7K539_9MICO</name>
<dbReference type="Gene3D" id="3.40.50.300">
    <property type="entry name" value="P-loop containing nucleotide triphosphate hydrolases"/>
    <property type="match status" value="1"/>
</dbReference>
<organism evidence="10 11">
    <name type="scientific">Leifsonia kafniensis</name>
    <dbReference type="NCBI Taxonomy" id="475957"/>
    <lineage>
        <taxon>Bacteria</taxon>
        <taxon>Bacillati</taxon>
        <taxon>Actinomycetota</taxon>
        <taxon>Actinomycetes</taxon>
        <taxon>Micrococcales</taxon>
        <taxon>Microbacteriaceae</taxon>
        <taxon>Leifsonia</taxon>
    </lineage>
</organism>
<dbReference type="Pfam" id="PF00664">
    <property type="entry name" value="ABC_membrane"/>
    <property type="match status" value="1"/>
</dbReference>
<evidence type="ECO:0000256" key="2">
    <source>
        <dbReference type="ARBA" id="ARBA00022692"/>
    </source>
</evidence>
<dbReference type="InterPro" id="IPR036640">
    <property type="entry name" value="ABC1_TM_sf"/>
</dbReference>
<proteinExistence type="predicted"/>
<feature type="domain" description="ABC transporter" evidence="8">
    <location>
        <begin position="386"/>
        <end position="591"/>
    </location>
</feature>
<feature type="transmembrane region" description="Helical" evidence="7">
    <location>
        <begin position="305"/>
        <end position="329"/>
    </location>
</feature>
<feature type="transmembrane region" description="Helical" evidence="7">
    <location>
        <begin position="40"/>
        <end position="65"/>
    </location>
</feature>
<accession>A0ABP7K539</accession>
<evidence type="ECO:0000256" key="1">
    <source>
        <dbReference type="ARBA" id="ARBA00004651"/>
    </source>
</evidence>
<dbReference type="Pfam" id="PF00005">
    <property type="entry name" value="ABC_tran"/>
    <property type="match status" value="1"/>
</dbReference>
<dbReference type="Proteomes" id="UP001501803">
    <property type="component" value="Unassembled WGS sequence"/>
</dbReference>
<dbReference type="PANTHER" id="PTHR24221:SF654">
    <property type="entry name" value="ATP-BINDING CASSETTE SUB-FAMILY B MEMBER 6"/>
    <property type="match status" value="1"/>
</dbReference>
<dbReference type="InterPro" id="IPR014223">
    <property type="entry name" value="ABC_CydC/D"/>
</dbReference>
<feature type="transmembrane region" description="Helical" evidence="7">
    <location>
        <begin position="183"/>
        <end position="204"/>
    </location>
</feature>
<dbReference type="InterPro" id="IPR039421">
    <property type="entry name" value="Type_1_exporter"/>
</dbReference>
<evidence type="ECO:0000256" key="4">
    <source>
        <dbReference type="ARBA" id="ARBA00022840"/>
    </source>
</evidence>
<evidence type="ECO:0000259" key="8">
    <source>
        <dbReference type="PROSITE" id="PS50893"/>
    </source>
</evidence>
<dbReference type="InterPro" id="IPR027417">
    <property type="entry name" value="P-loop_NTPase"/>
</dbReference>
<evidence type="ECO:0008006" key="12">
    <source>
        <dbReference type="Google" id="ProtNLM"/>
    </source>
</evidence>
<dbReference type="PROSITE" id="PS00211">
    <property type="entry name" value="ABC_TRANSPORTER_1"/>
    <property type="match status" value="1"/>
</dbReference>
<feature type="transmembrane region" description="Helical" evidence="7">
    <location>
        <begin position="262"/>
        <end position="285"/>
    </location>
</feature>
<evidence type="ECO:0000256" key="6">
    <source>
        <dbReference type="ARBA" id="ARBA00023136"/>
    </source>
</evidence>
<feature type="transmembrane region" description="Helical" evidence="7">
    <location>
        <begin position="159"/>
        <end position="177"/>
    </location>
</feature>
<dbReference type="SUPFAM" id="SSF90123">
    <property type="entry name" value="ABC transporter transmembrane region"/>
    <property type="match status" value="1"/>
</dbReference>
<dbReference type="EMBL" id="BAABCN010000002">
    <property type="protein sequence ID" value="GAA3864441.1"/>
    <property type="molecule type" value="Genomic_DNA"/>
</dbReference>
<gene>
    <name evidence="10" type="ORF">GCM10022381_05390</name>
</gene>
<evidence type="ECO:0000256" key="5">
    <source>
        <dbReference type="ARBA" id="ARBA00022989"/>
    </source>
</evidence>
<dbReference type="InterPro" id="IPR003439">
    <property type="entry name" value="ABC_transporter-like_ATP-bd"/>
</dbReference>
<evidence type="ECO:0000259" key="9">
    <source>
        <dbReference type="PROSITE" id="PS50929"/>
    </source>
</evidence>